<sequence length="829" mass="88778">MEERNRITGNFAGYVHPLGRADTCAANGSVFGAPTIRSSATLLQPADWAAAGFYVSNANNYIDNNAASGGTSGFMFLNLPLPIGLNRNVPLEPYKRPPLSFTGNTAHSSGYHWTQAAAIYCGGDLRYDPADNVTLMYKIERTVFDPRDPNNATRRVKFELRNTKIWLGGVSVQSYGDRFMVDGLESHDCTMGANVRGDPNELYNALLNINTPHGSWLTSNIPGDLGANNRYGLQFYDNFYRHFVANVTIRNVVPNTRQAAILSLVFSDQFKPAHVISMKDITLANVPRAQALSNALVKTGAWRYYNFLDTDGSFTGTRRPTLVASYSATNSTGACGSTALVPCTSPFAWWMTDPAACSTSTPNMHATANVISCDWHPWRTTARLGLKIPSYTLSREESDLLPPPINDVNTYDAGVVTQFGFQGASRRAMIITRLEGVTGLTGRGGWYVHWALGAPKTIQVWAESVPRGTSILYASRYPPGTSFNVTRNARNNLVPDAQLLRASSLDEVLASDSGDYYFFDGRLLFFKVLDTWELPYPGREPARGVGAGAGLLLPGGRSRLYFQVDATIRDCSTSPYPSQNGKDFSGQFCAMDGTVDDYLPPAITTPYNEWTIPYCADVAPAPSLCSAMGVAASADCTCAALQQQGRCPALGLGGAWLAATGDANLAVNVAKAQGYCSVTCGRCTEGEEPCSDIPVMPLSVSKNRTCAEMVPLGLCYRLVPLGYCLDTCGVCSGAGLPCVDLPVDSTSCETYKNPSVSAPTFTFSAVTAASVSAAVTETPPPTFAFSAFAPPTEPTLARAPVAPAPVSAAVTETPCPSFAFSAFAPLARA</sequence>
<gene>
    <name evidence="3" type="ORF">HYH02_009017</name>
</gene>
<dbReference type="EMBL" id="JAEHOD010000029">
    <property type="protein sequence ID" value="KAG2444074.1"/>
    <property type="molecule type" value="Genomic_DNA"/>
</dbReference>
<evidence type="ECO:0000259" key="1">
    <source>
        <dbReference type="Pfam" id="PF24605"/>
    </source>
</evidence>
<keyword evidence="4" id="KW-1185">Reference proteome</keyword>
<proteinExistence type="predicted"/>
<feature type="domain" description="CEMIP beta-helix" evidence="2">
    <location>
        <begin position="2"/>
        <end position="109"/>
    </location>
</feature>
<reference evidence="3" key="1">
    <citation type="journal article" date="2020" name="bioRxiv">
        <title>Comparative genomics of Chlamydomonas.</title>
        <authorList>
            <person name="Craig R.J."/>
            <person name="Hasan A.R."/>
            <person name="Ness R.W."/>
            <person name="Keightley P.D."/>
        </authorList>
    </citation>
    <scope>NUCLEOTIDE SEQUENCE</scope>
    <source>
        <strain evidence="3">CCAP 11/173</strain>
    </source>
</reference>
<dbReference type="InterPro" id="IPR055400">
    <property type="entry name" value="CEMIP_X"/>
</dbReference>
<organism evidence="3 4">
    <name type="scientific">Chlamydomonas schloesseri</name>
    <dbReference type="NCBI Taxonomy" id="2026947"/>
    <lineage>
        <taxon>Eukaryota</taxon>
        <taxon>Viridiplantae</taxon>
        <taxon>Chlorophyta</taxon>
        <taxon>core chlorophytes</taxon>
        <taxon>Chlorophyceae</taxon>
        <taxon>CS clade</taxon>
        <taxon>Chlamydomonadales</taxon>
        <taxon>Chlamydomonadaceae</taxon>
        <taxon>Chlamydomonas</taxon>
    </lineage>
</organism>
<protein>
    <submittedName>
        <fullName evidence="3">Uncharacterized protein</fullName>
    </submittedName>
</protein>
<evidence type="ECO:0000259" key="2">
    <source>
        <dbReference type="Pfam" id="PF24606"/>
    </source>
</evidence>
<dbReference type="PANTHER" id="PTHR47687:SF4">
    <property type="entry name" value="G8 DOMAIN-CONTAINING PROTEIN DDB_G0286311-RELATED"/>
    <property type="match status" value="1"/>
</dbReference>
<evidence type="ECO:0000313" key="3">
    <source>
        <dbReference type="EMBL" id="KAG2444074.1"/>
    </source>
</evidence>
<comment type="caution">
    <text evidence="3">The sequence shown here is derived from an EMBL/GenBank/DDBJ whole genome shotgun (WGS) entry which is preliminary data.</text>
</comment>
<feature type="domain" description="CEMIP" evidence="1">
    <location>
        <begin position="445"/>
        <end position="528"/>
    </location>
</feature>
<name>A0A835WB04_9CHLO</name>
<dbReference type="PANTHER" id="PTHR47687">
    <property type="entry name" value="G8 DOMAIN-CONTAINING PROTEIN DDB_G0288475-RELATED"/>
    <property type="match status" value="1"/>
</dbReference>
<dbReference type="InterPro" id="IPR055401">
    <property type="entry name" value="CEMIP_beta-hel_dom"/>
</dbReference>
<dbReference type="Pfam" id="PF24606">
    <property type="entry name" value="CEMIP_beta-hel"/>
    <property type="match status" value="1"/>
</dbReference>
<dbReference type="InterPro" id="IPR052334">
    <property type="entry name" value="G8_domain-comF-like"/>
</dbReference>
<dbReference type="AlphaFoldDB" id="A0A835WB04"/>
<accession>A0A835WB04</accession>
<dbReference type="Pfam" id="PF24605">
    <property type="entry name" value="CEMIP_X"/>
    <property type="match status" value="1"/>
</dbReference>
<dbReference type="OrthoDB" id="2016282at2759"/>
<evidence type="ECO:0000313" key="4">
    <source>
        <dbReference type="Proteomes" id="UP000613740"/>
    </source>
</evidence>
<dbReference type="Proteomes" id="UP000613740">
    <property type="component" value="Unassembled WGS sequence"/>
</dbReference>